<gene>
    <name evidence="1" type="ORF">F1003_10400</name>
</gene>
<dbReference type="AlphaFoldDB" id="A0A7K1GG03"/>
<dbReference type="Proteomes" id="UP000447545">
    <property type="component" value="Unassembled WGS sequence"/>
</dbReference>
<accession>A0A7K1GG03</accession>
<reference evidence="1 2" key="1">
    <citation type="submission" date="2019-11" db="EMBL/GenBank/DDBJ databases">
        <title>Winogradskyella ouciana sp. nov., isolated from the hadal seawater of the Mariana Trench.</title>
        <authorList>
            <person name="Liu R."/>
        </authorList>
    </citation>
    <scope>NUCLEOTIDE SEQUENCE [LARGE SCALE GENOMIC DNA]</scope>
    <source>
        <strain evidence="1 2">ZXX205</strain>
    </source>
</reference>
<comment type="caution">
    <text evidence="1">The sequence shown here is derived from an EMBL/GenBank/DDBJ whole genome shotgun (WGS) entry which is preliminary data.</text>
</comment>
<sequence>MDNWLDLVSLVKALPYNRNSNRTDLSLVWKEKKGTCSSKHAFLKHVADLNQIPNVELILGMYKMNSTNTSKIGKALSDYQLDYIPEAHCYLKINGERIDYTSPTSDFNRIKDDILLEKIIEPQQVAEFKVDFHKSYLQDWIRNNIIPFSFEEIWEIREKCIASLSS</sequence>
<dbReference type="EMBL" id="WJYA01000006">
    <property type="protein sequence ID" value="MTE27338.1"/>
    <property type="molecule type" value="Genomic_DNA"/>
</dbReference>
<organism evidence="1 2">
    <name type="scientific">Winogradskyella ouciana</name>
    <dbReference type="NCBI Taxonomy" id="2608631"/>
    <lineage>
        <taxon>Bacteria</taxon>
        <taxon>Pseudomonadati</taxon>
        <taxon>Bacteroidota</taxon>
        <taxon>Flavobacteriia</taxon>
        <taxon>Flavobacteriales</taxon>
        <taxon>Flavobacteriaceae</taxon>
        <taxon>Winogradskyella</taxon>
    </lineage>
</organism>
<evidence type="ECO:0000313" key="1">
    <source>
        <dbReference type="EMBL" id="MTE27338.1"/>
    </source>
</evidence>
<keyword evidence="2" id="KW-1185">Reference proteome</keyword>
<proteinExistence type="predicted"/>
<name>A0A7K1GG03_9FLAO</name>
<evidence type="ECO:0000313" key="2">
    <source>
        <dbReference type="Proteomes" id="UP000447545"/>
    </source>
</evidence>
<protein>
    <submittedName>
        <fullName evidence="1">Uncharacterized protein</fullName>
    </submittedName>
</protein>